<dbReference type="PANTHER" id="PTHR16052">
    <property type="entry name" value="TBCC DOMAIN-CONTAINING PROTEIN 1"/>
    <property type="match status" value="1"/>
</dbReference>
<protein>
    <recommendedName>
        <fullName evidence="6">TBCC domain-containing protein 1</fullName>
    </recommendedName>
</protein>
<sequence>MPHIWLRLELFELGLVPLPSKYAATLTLSNVKKALDALHGRFQAATGSEVAAGDDAVMMDTEGSFVESDNLNSVTFSFWKDAVDSIFQWREQDYKAFWLLLVQFHRMIPVKEEITAVDTTPLDEVQCLEREEVPVFKMAIFLFIQTVKPHSKRTRYSLDAFNAVWYREHADSLATAAALDTAVATGSKSPVLSAMGSPHLRGSASPPPPASPHTVGMADRSTADSYYLAFVREKLEDLFGLLYPSVDLKDESQTVVSSDQIDLLSFLLCLGDASLVDNNVKLSSCYPQWELSDDGEAGGAQEFVPRVENGAKVCRFYKTQLSLNEKVYPPVGFSVPTTAQNNISMSGPPAFSLNDDFSLDGSAGMASPQEETAGGPIILSQLGKTTVIKRADEFVAATDKSQLSDIIIFSCQDSFIYILGPCKNGADILLFIRIHKLSRSNCLDSRLNVYTLSPIIMSGENVGVVLGPYNTKYAGLSQQLATVPYLCNPESQGCWNSFLDLDNEKENIGDTDTEKPPISLQMPDNFRDVCVPVKPIAGASTNERPFPIPAEYVAAVRKQYETVDSLRQMVTSDEFDLTAKRTMEVVIQLKFKEWLSSTSNVRQILDLVQIERANGGSDAGHKES</sequence>
<proteinExistence type="predicted"/>
<comment type="caution">
    <text evidence="3">The sequence shown here is derived from an EMBL/GenBank/DDBJ whole genome shotgun (WGS) entry which is preliminary data.</text>
</comment>
<feature type="region of interest" description="Disordered" evidence="1">
    <location>
        <begin position="195"/>
        <end position="217"/>
    </location>
</feature>
<evidence type="ECO:0000256" key="1">
    <source>
        <dbReference type="SAM" id="MobiDB-lite"/>
    </source>
</evidence>
<dbReference type="AlphaFoldDB" id="A0A3F2RQQ7"/>
<reference evidence="4 5" key="1">
    <citation type="submission" date="2018-07" db="EMBL/GenBank/DDBJ databases">
        <title>Genome sequencing of oomycete isolates from Chile give support for New Zealand origin for Phytophthora kernoviae and make available the first Nothophytophthora sp. genome.</title>
        <authorList>
            <person name="Studholme D.J."/>
            <person name="Sanfuentes E."/>
            <person name="Panda P."/>
            <person name="Hill R."/>
            <person name="Sambles C."/>
            <person name="Grant M."/>
            <person name="Williams N.M."/>
            <person name="Mcdougal R.L."/>
        </authorList>
    </citation>
    <scope>NUCLEOTIDE SEQUENCE [LARGE SCALE GENOMIC DNA]</scope>
    <source>
        <strain evidence="3">Chile6</strain>
        <strain evidence="2">Chile7</strain>
    </source>
</reference>
<organism evidence="3 4">
    <name type="scientific">Phytophthora kernoviae</name>
    <dbReference type="NCBI Taxonomy" id="325452"/>
    <lineage>
        <taxon>Eukaryota</taxon>
        <taxon>Sar</taxon>
        <taxon>Stramenopiles</taxon>
        <taxon>Oomycota</taxon>
        <taxon>Peronosporomycetes</taxon>
        <taxon>Peronosporales</taxon>
        <taxon>Peronosporaceae</taxon>
        <taxon>Phytophthora</taxon>
    </lineage>
</organism>
<dbReference type="OrthoDB" id="427777at2759"/>
<evidence type="ECO:0000313" key="3">
    <source>
        <dbReference type="EMBL" id="RLN62330.1"/>
    </source>
</evidence>
<evidence type="ECO:0000313" key="4">
    <source>
        <dbReference type="Proteomes" id="UP000277300"/>
    </source>
</evidence>
<dbReference type="Gene3D" id="2.160.20.70">
    <property type="match status" value="1"/>
</dbReference>
<dbReference type="EMBL" id="MBAD02001967">
    <property type="protein sequence ID" value="RLN50809.1"/>
    <property type="molecule type" value="Genomic_DNA"/>
</dbReference>
<dbReference type="InterPro" id="IPR016098">
    <property type="entry name" value="CAP/MinC_C"/>
</dbReference>
<dbReference type="Proteomes" id="UP000277300">
    <property type="component" value="Unassembled WGS sequence"/>
</dbReference>
<dbReference type="InterPro" id="IPR039589">
    <property type="entry name" value="TBCC1"/>
</dbReference>
<evidence type="ECO:0000313" key="5">
    <source>
        <dbReference type="Proteomes" id="UP000284657"/>
    </source>
</evidence>
<dbReference type="Proteomes" id="UP000284657">
    <property type="component" value="Unassembled WGS sequence"/>
</dbReference>
<dbReference type="EMBL" id="MBDO02000126">
    <property type="protein sequence ID" value="RLN62330.1"/>
    <property type="molecule type" value="Genomic_DNA"/>
</dbReference>
<evidence type="ECO:0008006" key="6">
    <source>
        <dbReference type="Google" id="ProtNLM"/>
    </source>
</evidence>
<name>A0A3F2RQQ7_9STRA</name>
<dbReference type="PANTHER" id="PTHR16052:SF0">
    <property type="entry name" value="TBCC DOMAIN-CONTAINING PROTEIN 1"/>
    <property type="match status" value="1"/>
</dbReference>
<accession>A0A3F2RQQ7</accession>
<evidence type="ECO:0000313" key="2">
    <source>
        <dbReference type="EMBL" id="RLN50809.1"/>
    </source>
</evidence>
<gene>
    <name evidence="2" type="ORF">BBJ29_002301</name>
    <name evidence="3" type="ORF">BBP00_00004836</name>
</gene>